<dbReference type="AlphaFoldDB" id="A0A3A1Z138"/>
<protein>
    <recommendedName>
        <fullName evidence="3">CN hydrolase domain-containing protein</fullName>
    </recommendedName>
</protein>
<sequence length="342" mass="37747">MADTFPKFRAAAVHAASVFLNREASIEKACRLIEESAEQGADLVAFPETFVPGYPFWIWTHTPTRGAPLYYELFTNSVEVGTEATDRIGAAARRAGVYVVLGVSERDGGTLYNTQLYFDRTGAIMGRHRKLQPTHVERTIWGRGDGSDLPVFDTDIGRMGGLICWEHTMDLARYALISQRQQIHIGCWPGISALTHDPNSGFFNNVVETAARYHAWAGQCFVVNASSRIDDEVLKRLDLVDQPDMIRTGGGWSAIVSPTGRMLAGPNTDDETILVADVDLSEIVFLKYACDSAGHYSRPDMLRLATNLTPQPVTQPFGVQGSEWTETAVVKTEMNKIDEDAT</sequence>
<dbReference type="OrthoDB" id="9803803at2"/>
<reference evidence="4 5" key="1">
    <citation type="submission" date="2017-08" db="EMBL/GenBank/DDBJ databases">
        <title>Pusillimonas indicus sp. nov., a member of the family Alcaligenaceae isolated from surface seawater.</title>
        <authorList>
            <person name="Li J."/>
        </authorList>
    </citation>
    <scope>NUCLEOTIDE SEQUENCE [LARGE SCALE GENOMIC DNA]</scope>
    <source>
        <strain evidence="4 5">L52-1-41</strain>
    </source>
</reference>
<dbReference type="InterPro" id="IPR000132">
    <property type="entry name" value="Nitrilase/CN_hydratase_CS"/>
</dbReference>
<organism evidence="4 5">
    <name type="scientific">Neopusillimonas maritima</name>
    <dbReference type="NCBI Taxonomy" id="2026239"/>
    <lineage>
        <taxon>Bacteria</taxon>
        <taxon>Pseudomonadati</taxon>
        <taxon>Pseudomonadota</taxon>
        <taxon>Betaproteobacteria</taxon>
        <taxon>Burkholderiales</taxon>
        <taxon>Alcaligenaceae</taxon>
        <taxon>Neopusillimonas</taxon>
    </lineage>
</organism>
<dbReference type="InterPro" id="IPR036526">
    <property type="entry name" value="C-N_Hydrolase_sf"/>
</dbReference>
<dbReference type="PROSITE" id="PS00920">
    <property type="entry name" value="NITRIL_CHT_1"/>
    <property type="match status" value="1"/>
</dbReference>
<dbReference type="Proteomes" id="UP000266206">
    <property type="component" value="Unassembled WGS sequence"/>
</dbReference>
<evidence type="ECO:0000313" key="4">
    <source>
        <dbReference type="EMBL" id="RIY42454.1"/>
    </source>
</evidence>
<dbReference type="EMBL" id="NQYH01000001">
    <property type="protein sequence ID" value="RIY42454.1"/>
    <property type="molecule type" value="Genomic_DNA"/>
</dbReference>
<name>A0A3A1Z138_9BURK</name>
<feature type="domain" description="CN hydrolase" evidence="3">
    <location>
        <begin position="8"/>
        <end position="280"/>
    </location>
</feature>
<feature type="active site" description="Proton acceptor" evidence="2">
    <location>
        <position position="48"/>
    </location>
</feature>
<dbReference type="InterPro" id="IPR044149">
    <property type="entry name" value="Nitrilases_CHs"/>
</dbReference>
<dbReference type="PANTHER" id="PTHR46044">
    <property type="entry name" value="NITRILASE"/>
    <property type="match status" value="1"/>
</dbReference>
<dbReference type="InterPro" id="IPR003010">
    <property type="entry name" value="C-N_Hydrolase"/>
</dbReference>
<dbReference type="SUPFAM" id="SSF56317">
    <property type="entry name" value="Carbon-nitrogen hydrolase"/>
    <property type="match status" value="1"/>
</dbReference>
<comment type="similarity">
    <text evidence="1">Belongs to the carbon-nitrogen hydrolase superfamily. Nitrilase family.</text>
</comment>
<evidence type="ECO:0000313" key="5">
    <source>
        <dbReference type="Proteomes" id="UP000266206"/>
    </source>
</evidence>
<evidence type="ECO:0000256" key="2">
    <source>
        <dbReference type="PROSITE-ProRule" id="PRU10139"/>
    </source>
</evidence>
<evidence type="ECO:0000256" key="1">
    <source>
        <dbReference type="ARBA" id="ARBA00008129"/>
    </source>
</evidence>
<dbReference type="Pfam" id="PF00795">
    <property type="entry name" value="CN_hydrolase"/>
    <property type="match status" value="1"/>
</dbReference>
<dbReference type="Gene3D" id="3.60.110.10">
    <property type="entry name" value="Carbon-nitrogen hydrolase"/>
    <property type="match status" value="1"/>
</dbReference>
<comment type="caution">
    <text evidence="4">The sequence shown here is derived from an EMBL/GenBank/DDBJ whole genome shotgun (WGS) entry which is preliminary data.</text>
</comment>
<dbReference type="RefSeq" id="WP_114420322.1">
    <property type="nucleotide sequence ID" value="NZ_NQYH01000001.1"/>
</dbReference>
<gene>
    <name evidence="4" type="ORF">CJP73_03200</name>
</gene>
<dbReference type="PROSITE" id="PS50263">
    <property type="entry name" value="CN_HYDROLASE"/>
    <property type="match status" value="1"/>
</dbReference>
<dbReference type="PANTHER" id="PTHR46044:SF1">
    <property type="entry name" value="CN HYDROLASE DOMAIN-CONTAINING PROTEIN"/>
    <property type="match status" value="1"/>
</dbReference>
<evidence type="ECO:0000259" key="3">
    <source>
        <dbReference type="PROSITE" id="PS50263"/>
    </source>
</evidence>
<dbReference type="GO" id="GO:0000257">
    <property type="term" value="F:nitrilase activity"/>
    <property type="evidence" value="ECO:0007669"/>
    <property type="project" value="UniProtKB-ARBA"/>
</dbReference>
<proteinExistence type="inferred from homology"/>
<dbReference type="CDD" id="cd07564">
    <property type="entry name" value="nitrilases_CHs"/>
    <property type="match status" value="1"/>
</dbReference>
<accession>A0A3A1Z138</accession>